<reference evidence="2" key="1">
    <citation type="journal article" date="2022" name="Mol. Ecol. Resour.">
        <title>The genomes of chicory, endive, great burdock and yacon provide insights into Asteraceae palaeo-polyploidization history and plant inulin production.</title>
        <authorList>
            <person name="Fan W."/>
            <person name="Wang S."/>
            <person name="Wang H."/>
            <person name="Wang A."/>
            <person name="Jiang F."/>
            <person name="Liu H."/>
            <person name="Zhao H."/>
            <person name="Xu D."/>
            <person name="Zhang Y."/>
        </authorList>
    </citation>
    <scope>NUCLEOTIDE SEQUENCE [LARGE SCALE GENOMIC DNA]</scope>
    <source>
        <strain evidence="2">cv. Yunnan</strain>
    </source>
</reference>
<accession>A0ACB9BU46</accession>
<keyword evidence="2" id="KW-1185">Reference proteome</keyword>
<dbReference type="EMBL" id="CM042039">
    <property type="protein sequence ID" value="KAI3725505.1"/>
    <property type="molecule type" value="Genomic_DNA"/>
</dbReference>
<reference evidence="1 2" key="2">
    <citation type="journal article" date="2022" name="Mol. Ecol. Resour.">
        <title>The genomes of chicory, endive, great burdock and yacon provide insights into Asteraceae paleo-polyploidization history and plant inulin production.</title>
        <authorList>
            <person name="Fan W."/>
            <person name="Wang S."/>
            <person name="Wang H."/>
            <person name="Wang A."/>
            <person name="Jiang F."/>
            <person name="Liu H."/>
            <person name="Zhao H."/>
            <person name="Xu D."/>
            <person name="Zhang Y."/>
        </authorList>
    </citation>
    <scope>NUCLEOTIDE SEQUENCE [LARGE SCALE GENOMIC DNA]</scope>
    <source>
        <strain evidence="2">cv. Yunnan</strain>
        <tissue evidence="1">Leaves</tissue>
    </source>
</reference>
<evidence type="ECO:0000313" key="2">
    <source>
        <dbReference type="Proteomes" id="UP001056120"/>
    </source>
</evidence>
<gene>
    <name evidence="1" type="ORF">L1987_65295</name>
</gene>
<name>A0ACB9BU46_9ASTR</name>
<evidence type="ECO:0000313" key="1">
    <source>
        <dbReference type="EMBL" id="KAI3725505.1"/>
    </source>
</evidence>
<protein>
    <submittedName>
        <fullName evidence="1">Uncharacterized protein</fullName>
    </submittedName>
</protein>
<sequence length="104" mass="11671">MERHRYPSISSPPYNHSSLPRLLCSWWRSHPPPPPLTTMLSLSTSGSSSGHDQEPPHTGTGATSPHVVKVKQTSPPQYTEKFKRLMKNRESAARSRARKQARAD</sequence>
<comment type="caution">
    <text evidence="1">The sequence shown here is derived from an EMBL/GenBank/DDBJ whole genome shotgun (WGS) entry which is preliminary data.</text>
</comment>
<organism evidence="1 2">
    <name type="scientific">Smallanthus sonchifolius</name>
    <dbReference type="NCBI Taxonomy" id="185202"/>
    <lineage>
        <taxon>Eukaryota</taxon>
        <taxon>Viridiplantae</taxon>
        <taxon>Streptophyta</taxon>
        <taxon>Embryophyta</taxon>
        <taxon>Tracheophyta</taxon>
        <taxon>Spermatophyta</taxon>
        <taxon>Magnoliopsida</taxon>
        <taxon>eudicotyledons</taxon>
        <taxon>Gunneridae</taxon>
        <taxon>Pentapetalae</taxon>
        <taxon>asterids</taxon>
        <taxon>campanulids</taxon>
        <taxon>Asterales</taxon>
        <taxon>Asteraceae</taxon>
        <taxon>Asteroideae</taxon>
        <taxon>Heliantheae alliance</taxon>
        <taxon>Millerieae</taxon>
        <taxon>Smallanthus</taxon>
    </lineage>
</organism>
<proteinExistence type="predicted"/>
<dbReference type="Proteomes" id="UP001056120">
    <property type="component" value="Linkage Group LG22"/>
</dbReference>